<dbReference type="CDD" id="cd07079">
    <property type="entry name" value="ALDH_F18-19_ProA-GPR"/>
    <property type="match status" value="1"/>
</dbReference>
<evidence type="ECO:0000313" key="10">
    <source>
        <dbReference type="Proteomes" id="UP000541347"/>
    </source>
</evidence>
<organism evidence="9 10">
    <name type="scientific">Pannonibacter tanglangensis</name>
    <dbReference type="NCBI Taxonomy" id="2750084"/>
    <lineage>
        <taxon>Bacteria</taxon>
        <taxon>Pseudomonadati</taxon>
        <taxon>Pseudomonadota</taxon>
        <taxon>Alphaproteobacteria</taxon>
        <taxon>Hyphomicrobiales</taxon>
        <taxon>Stappiaceae</taxon>
        <taxon>Pannonibacter</taxon>
    </lineage>
</organism>
<dbReference type="EC" id="1.2.1.41" evidence="7"/>
<dbReference type="PIRSF" id="PIRSF000151">
    <property type="entry name" value="GPR"/>
    <property type="match status" value="1"/>
</dbReference>
<dbReference type="PANTHER" id="PTHR11063">
    <property type="entry name" value="GLUTAMATE SEMIALDEHYDE DEHYDROGENASE"/>
    <property type="match status" value="1"/>
</dbReference>
<sequence>MLDKARDGTGVTQAQQDVPALMADIGRRARAAARRLALATTETKNAALRQMATSIRAATPDILAGNALDLEAMRAAGQTDAFLDRGTLTEARIEAIARALEEIAALPDPVGSRIAAWDRPNGLSIERVRTPLGVIGVIYESRPNVTADAGGLCLKAGNAVILRGGSDTLQSNLALHRALQQGLVAAGLPVDAIQLVPVADRAAVGEMLAGLGGTVDVIVPRGGKSLVARVQSDARVPVFAHLEGIVHIFLDRAADAAKARSVIVNSKLRRTGICGALETLLVDRAIAATLLPDILADLAGRGCEIRGDAEVQALFPAALPATEEDWSTEYLDRILSVRVVAGLDAAIDHIETYGSHHTDCILTEDAAAAERFLAEVDSAIVLHNASTQFADGGEFGMGAEIGIATGRMHARGPVGVEQLTSFKYRVRGDGQIRP</sequence>
<keyword evidence="10" id="KW-1185">Reference proteome</keyword>
<dbReference type="PROSITE" id="PS01223">
    <property type="entry name" value="PROA"/>
    <property type="match status" value="1"/>
</dbReference>
<comment type="catalytic activity">
    <reaction evidence="6 7">
        <text>L-glutamate 5-semialdehyde + phosphate + NADP(+) = L-glutamyl 5-phosphate + NADPH + H(+)</text>
        <dbReference type="Rhea" id="RHEA:19541"/>
        <dbReference type="ChEBI" id="CHEBI:15378"/>
        <dbReference type="ChEBI" id="CHEBI:43474"/>
        <dbReference type="ChEBI" id="CHEBI:57783"/>
        <dbReference type="ChEBI" id="CHEBI:58066"/>
        <dbReference type="ChEBI" id="CHEBI:58274"/>
        <dbReference type="ChEBI" id="CHEBI:58349"/>
        <dbReference type="EC" id="1.2.1.41"/>
    </reaction>
</comment>
<comment type="function">
    <text evidence="7">Catalyzes the NADPH-dependent reduction of L-glutamate 5-phosphate into L-glutamate 5-semialdehyde and phosphate. The product spontaneously undergoes cyclization to form 1-pyrroline-5-carboxylate.</text>
</comment>
<comment type="similarity">
    <text evidence="7">Belongs to the gamma-glutamyl phosphate reductase family.</text>
</comment>
<keyword evidence="7" id="KW-0963">Cytoplasm</keyword>
<dbReference type="Gene3D" id="3.40.605.10">
    <property type="entry name" value="Aldehyde Dehydrogenase, Chain A, domain 1"/>
    <property type="match status" value="1"/>
</dbReference>
<name>A0ABW9ZLJ8_9HYPH</name>
<comment type="pathway">
    <text evidence="1 7">Amino-acid biosynthesis; L-proline biosynthesis; L-glutamate 5-semialdehyde from L-glutamate: step 2/2.</text>
</comment>
<gene>
    <name evidence="7" type="primary">proA</name>
    <name evidence="9" type="ORF">GWI71_14590</name>
</gene>
<dbReference type="Proteomes" id="UP000541347">
    <property type="component" value="Unassembled WGS sequence"/>
</dbReference>
<protein>
    <recommendedName>
        <fullName evidence="7">Gamma-glutamyl phosphate reductase</fullName>
        <shortName evidence="7">GPR</shortName>
        <ecNumber evidence="7">1.2.1.41</ecNumber>
    </recommendedName>
    <alternativeName>
        <fullName evidence="7">Glutamate-5-semialdehyde dehydrogenase</fullName>
    </alternativeName>
    <alternativeName>
        <fullName evidence="7">Glutamyl-gamma-semialdehyde dehydrogenase</fullName>
        <shortName evidence="7">GSA dehydrogenase</shortName>
    </alternativeName>
</protein>
<dbReference type="Pfam" id="PF00171">
    <property type="entry name" value="Aldedh"/>
    <property type="match status" value="1"/>
</dbReference>
<dbReference type="NCBIfam" id="TIGR00407">
    <property type="entry name" value="proA"/>
    <property type="match status" value="1"/>
</dbReference>
<keyword evidence="5 7" id="KW-0560">Oxidoreductase</keyword>
<keyword evidence="3 7" id="KW-0641">Proline biosynthesis</keyword>
<dbReference type="HAMAP" id="MF_00412">
    <property type="entry name" value="ProA"/>
    <property type="match status" value="1"/>
</dbReference>
<dbReference type="InterPro" id="IPR000965">
    <property type="entry name" value="GPR_dom"/>
</dbReference>
<dbReference type="EMBL" id="JAABLP010000003">
    <property type="protein sequence ID" value="NBN64918.1"/>
    <property type="molecule type" value="Genomic_DNA"/>
</dbReference>
<dbReference type="PANTHER" id="PTHR11063:SF8">
    <property type="entry name" value="DELTA-1-PYRROLINE-5-CARBOXYLATE SYNTHASE"/>
    <property type="match status" value="1"/>
</dbReference>
<evidence type="ECO:0000256" key="6">
    <source>
        <dbReference type="ARBA" id="ARBA00049024"/>
    </source>
</evidence>
<evidence type="ECO:0000313" key="9">
    <source>
        <dbReference type="EMBL" id="NBN64918.1"/>
    </source>
</evidence>
<dbReference type="GO" id="GO:0004350">
    <property type="term" value="F:glutamate-5-semialdehyde dehydrogenase activity"/>
    <property type="evidence" value="ECO:0007669"/>
    <property type="project" value="UniProtKB-EC"/>
</dbReference>
<evidence type="ECO:0000256" key="5">
    <source>
        <dbReference type="ARBA" id="ARBA00023002"/>
    </source>
</evidence>
<comment type="caution">
    <text evidence="9">The sequence shown here is derived from an EMBL/GenBank/DDBJ whole genome shotgun (WGS) entry which is preliminary data.</text>
</comment>
<evidence type="ECO:0000256" key="2">
    <source>
        <dbReference type="ARBA" id="ARBA00022605"/>
    </source>
</evidence>
<keyword evidence="2 7" id="KW-0028">Amino-acid biosynthesis</keyword>
<keyword evidence="4 7" id="KW-0521">NADP</keyword>
<feature type="domain" description="Aldehyde dehydrogenase" evidence="8">
    <location>
        <begin position="19"/>
        <end position="295"/>
    </location>
</feature>
<dbReference type="InterPro" id="IPR020593">
    <property type="entry name" value="G-glutamylP_reductase_CS"/>
</dbReference>
<reference evidence="9 10" key="1">
    <citation type="submission" date="2020-01" db="EMBL/GenBank/DDBJ databases">
        <authorList>
            <person name="Peng S.Y."/>
            <person name="Li J."/>
            <person name="Wang M."/>
            <person name="Wang L."/>
            <person name="Wang C.Q."/>
            <person name="Wang J.R."/>
        </authorList>
    </citation>
    <scope>NUCLEOTIDE SEQUENCE [LARGE SCALE GENOMIC DNA]</scope>
    <source>
        <strain evidence="9 10">XCT-34</strain>
    </source>
</reference>
<comment type="subcellular location">
    <subcellularLocation>
        <location evidence="7">Cytoplasm</location>
    </subcellularLocation>
</comment>
<dbReference type="NCBIfam" id="NF001221">
    <property type="entry name" value="PRK00197.1"/>
    <property type="match status" value="1"/>
</dbReference>
<evidence type="ECO:0000256" key="7">
    <source>
        <dbReference type="HAMAP-Rule" id="MF_00412"/>
    </source>
</evidence>
<accession>A0ABW9ZLJ8</accession>
<evidence type="ECO:0000256" key="3">
    <source>
        <dbReference type="ARBA" id="ARBA00022650"/>
    </source>
</evidence>
<evidence type="ECO:0000256" key="1">
    <source>
        <dbReference type="ARBA" id="ARBA00004985"/>
    </source>
</evidence>
<evidence type="ECO:0000259" key="8">
    <source>
        <dbReference type="Pfam" id="PF00171"/>
    </source>
</evidence>
<dbReference type="InterPro" id="IPR016162">
    <property type="entry name" value="Ald_DH_N"/>
</dbReference>
<dbReference type="Gene3D" id="3.40.309.10">
    <property type="entry name" value="Aldehyde Dehydrogenase, Chain A, domain 2"/>
    <property type="match status" value="1"/>
</dbReference>
<dbReference type="InterPro" id="IPR016161">
    <property type="entry name" value="Ald_DH/histidinol_DH"/>
</dbReference>
<dbReference type="InterPro" id="IPR016163">
    <property type="entry name" value="Ald_DH_C"/>
</dbReference>
<evidence type="ECO:0000256" key="4">
    <source>
        <dbReference type="ARBA" id="ARBA00022857"/>
    </source>
</evidence>
<proteinExistence type="inferred from homology"/>
<dbReference type="SUPFAM" id="SSF53720">
    <property type="entry name" value="ALDH-like"/>
    <property type="match status" value="1"/>
</dbReference>
<dbReference type="InterPro" id="IPR015590">
    <property type="entry name" value="Aldehyde_DH_dom"/>
</dbReference>
<dbReference type="InterPro" id="IPR012134">
    <property type="entry name" value="Glu-5-SA_DH"/>
</dbReference>
<dbReference type="RefSeq" id="WP_161676850.1">
    <property type="nucleotide sequence ID" value="NZ_JAABLP010000003.1"/>
</dbReference>